<proteinExistence type="inferred from homology"/>
<dbReference type="Pfam" id="PF00950">
    <property type="entry name" value="ABC-3"/>
    <property type="match status" value="1"/>
</dbReference>
<comment type="subcellular location">
    <subcellularLocation>
        <location evidence="6">Cell membrane</location>
        <topology evidence="6">Multi-pass membrane protein</topology>
    </subcellularLocation>
    <subcellularLocation>
        <location evidence="1">Membrane</location>
        <topology evidence="1">Multi-pass membrane protein</topology>
    </subcellularLocation>
</comment>
<name>A0A7D3Y2B5_9BACT</name>
<dbReference type="AlphaFoldDB" id="A0A7D3Y2B5"/>
<accession>A0A7D3Y2B5</accession>
<feature type="transmembrane region" description="Helical" evidence="7">
    <location>
        <begin position="95"/>
        <end position="116"/>
    </location>
</feature>
<sequence length="280" mass="30320">MFEAINQFFQYTFIQNAFMAAILLSIITGLIGSYIVVRRVVFLSGGITHASFGGIGIAWYFGLNPILGAAVFSVLSALGLVYLSQGKTLREDSAIGMLWSFGMAIGILFIFLTPGYAPNLMSFLFGSILTISTTDILLLLILSLLIIAFFMAFYYPILFVAFDSDFAKTQNVPVKLIGYSLAVLIALSIVFSIRAVGIILIISLLTIPANIANAITNRFKSIILLSTIISFISIAIGIVVSFRLNVPSGATIIIILMAFYLIVSLYAKTTTKLNDEVGMG</sequence>
<dbReference type="Proteomes" id="UP000500961">
    <property type="component" value="Chromosome"/>
</dbReference>
<dbReference type="InterPro" id="IPR001626">
    <property type="entry name" value="ABC_TroCD"/>
</dbReference>
<keyword evidence="6" id="KW-0813">Transport</keyword>
<reference evidence="8 9" key="1">
    <citation type="submission" date="2019-07" db="EMBL/GenBank/DDBJ databases">
        <title>Thalassofilum flectens gen. nov., sp. nov., a novel moderate thermophilic anaerobe from a shallow sea hot spring in Kunashir Island (Russia), representing a new family in the order Bacteroidales, and proposal of Thalassofilacea fam. nov.</title>
        <authorList>
            <person name="Kochetkova T.V."/>
            <person name="Podosokorskaya O.A."/>
            <person name="Novikov A."/>
            <person name="Elcheninov A.G."/>
            <person name="Toshchakov S.V."/>
            <person name="Kublanov I.V."/>
        </authorList>
    </citation>
    <scope>NUCLEOTIDE SEQUENCE [LARGE SCALE GENOMIC DNA]</scope>
    <source>
        <strain evidence="8 9">38-H</strain>
    </source>
</reference>
<dbReference type="EMBL" id="CP041345">
    <property type="protein sequence ID" value="QKG78769.1"/>
    <property type="molecule type" value="Genomic_DNA"/>
</dbReference>
<dbReference type="InterPro" id="IPR037294">
    <property type="entry name" value="ABC_BtuC-like"/>
</dbReference>
<evidence type="ECO:0000256" key="2">
    <source>
        <dbReference type="ARBA" id="ARBA00008034"/>
    </source>
</evidence>
<dbReference type="SUPFAM" id="SSF81345">
    <property type="entry name" value="ABC transporter involved in vitamin B12 uptake, BtuC"/>
    <property type="match status" value="1"/>
</dbReference>
<feature type="transmembrane region" description="Helical" evidence="7">
    <location>
        <begin position="197"/>
        <end position="215"/>
    </location>
</feature>
<feature type="transmembrane region" description="Helical" evidence="7">
    <location>
        <begin position="174"/>
        <end position="191"/>
    </location>
</feature>
<feature type="transmembrane region" description="Helical" evidence="7">
    <location>
        <begin position="40"/>
        <end position="60"/>
    </location>
</feature>
<evidence type="ECO:0000256" key="3">
    <source>
        <dbReference type="ARBA" id="ARBA00022692"/>
    </source>
</evidence>
<dbReference type="GO" id="GO:0043190">
    <property type="term" value="C:ATP-binding cassette (ABC) transporter complex"/>
    <property type="evidence" value="ECO:0007669"/>
    <property type="project" value="InterPro"/>
</dbReference>
<evidence type="ECO:0000256" key="7">
    <source>
        <dbReference type="SAM" id="Phobius"/>
    </source>
</evidence>
<dbReference type="PANTHER" id="PTHR30477:SF18">
    <property type="entry name" value="METAL TRANSPORT SYSTEM MEMBRANE PROTEIN CT_417-RELATED"/>
    <property type="match status" value="1"/>
</dbReference>
<evidence type="ECO:0000313" key="8">
    <source>
        <dbReference type="EMBL" id="QKG78769.1"/>
    </source>
</evidence>
<feature type="transmembrane region" description="Helical" evidence="7">
    <location>
        <begin position="66"/>
        <end position="83"/>
    </location>
</feature>
<feature type="transmembrane region" description="Helical" evidence="7">
    <location>
        <begin position="12"/>
        <end position="33"/>
    </location>
</feature>
<dbReference type="Gene3D" id="1.10.3470.10">
    <property type="entry name" value="ABC transporter involved in vitamin B12 uptake, BtuC"/>
    <property type="match status" value="1"/>
</dbReference>
<dbReference type="KEGG" id="ttz:FHG85_00285"/>
<keyword evidence="9" id="KW-1185">Reference proteome</keyword>
<evidence type="ECO:0000256" key="1">
    <source>
        <dbReference type="ARBA" id="ARBA00004141"/>
    </source>
</evidence>
<dbReference type="GO" id="GO:0010043">
    <property type="term" value="P:response to zinc ion"/>
    <property type="evidence" value="ECO:0007669"/>
    <property type="project" value="TreeGrafter"/>
</dbReference>
<keyword evidence="4 7" id="KW-1133">Transmembrane helix</keyword>
<dbReference type="RefSeq" id="WP_173072285.1">
    <property type="nucleotide sequence ID" value="NZ_CP041345.1"/>
</dbReference>
<evidence type="ECO:0000256" key="5">
    <source>
        <dbReference type="ARBA" id="ARBA00023136"/>
    </source>
</evidence>
<evidence type="ECO:0000256" key="4">
    <source>
        <dbReference type="ARBA" id="ARBA00022989"/>
    </source>
</evidence>
<feature type="transmembrane region" description="Helical" evidence="7">
    <location>
        <begin position="222"/>
        <end position="242"/>
    </location>
</feature>
<organism evidence="8 9">
    <name type="scientific">Tenuifilum thalassicum</name>
    <dbReference type="NCBI Taxonomy" id="2590900"/>
    <lineage>
        <taxon>Bacteria</taxon>
        <taxon>Pseudomonadati</taxon>
        <taxon>Bacteroidota</taxon>
        <taxon>Bacteroidia</taxon>
        <taxon>Bacteroidales</taxon>
        <taxon>Tenuifilaceae</taxon>
        <taxon>Tenuifilum</taxon>
    </lineage>
</organism>
<feature type="transmembrane region" description="Helical" evidence="7">
    <location>
        <begin position="248"/>
        <end position="267"/>
    </location>
</feature>
<dbReference type="GO" id="GO:0055085">
    <property type="term" value="P:transmembrane transport"/>
    <property type="evidence" value="ECO:0007669"/>
    <property type="project" value="InterPro"/>
</dbReference>
<evidence type="ECO:0000256" key="6">
    <source>
        <dbReference type="RuleBase" id="RU003943"/>
    </source>
</evidence>
<dbReference type="PANTHER" id="PTHR30477">
    <property type="entry name" value="ABC-TRANSPORTER METAL-BINDING PROTEIN"/>
    <property type="match status" value="1"/>
</dbReference>
<keyword evidence="3 6" id="KW-0812">Transmembrane</keyword>
<protein>
    <submittedName>
        <fullName evidence="8">Metal ABC transporter permease</fullName>
    </submittedName>
</protein>
<keyword evidence="5 7" id="KW-0472">Membrane</keyword>
<gene>
    <name evidence="8" type="ORF">FHG85_00285</name>
</gene>
<comment type="similarity">
    <text evidence="2 6">Belongs to the ABC-3 integral membrane protein family.</text>
</comment>
<feature type="transmembrane region" description="Helical" evidence="7">
    <location>
        <begin position="136"/>
        <end position="162"/>
    </location>
</feature>
<evidence type="ECO:0000313" key="9">
    <source>
        <dbReference type="Proteomes" id="UP000500961"/>
    </source>
</evidence>